<comment type="cofactor">
    <cofactor evidence="2">
        <name>Mg(2+)</name>
        <dbReference type="ChEBI" id="CHEBI:18420"/>
    </cofactor>
</comment>
<comment type="similarity">
    <text evidence="5">Belongs to the IPP isomerase type 1 family.</text>
</comment>
<dbReference type="GO" id="GO:0004452">
    <property type="term" value="F:isopentenyl-diphosphate delta-isomerase activity"/>
    <property type="evidence" value="ECO:0007669"/>
    <property type="project" value="UniProtKB-EC"/>
</dbReference>
<dbReference type="AlphaFoldDB" id="A0AA88KS94"/>
<evidence type="ECO:0000256" key="8">
    <source>
        <dbReference type="ARBA" id="ARBA00022723"/>
    </source>
</evidence>
<dbReference type="NCBIfam" id="TIGR02150">
    <property type="entry name" value="IPP_isom_1"/>
    <property type="match status" value="1"/>
</dbReference>
<gene>
    <name evidence="16" type="ORF">QYM36_016638</name>
</gene>
<keyword evidence="9" id="KW-1207">Sterol metabolism</keyword>
<dbReference type="Pfam" id="PF00293">
    <property type="entry name" value="NUDIX"/>
    <property type="match status" value="1"/>
</dbReference>
<reference evidence="16" key="1">
    <citation type="submission" date="2023-07" db="EMBL/GenBank/DDBJ databases">
        <title>Chromosome-level genome assembly of Artemia franciscana.</title>
        <authorList>
            <person name="Jo E."/>
        </authorList>
    </citation>
    <scope>NUCLEOTIDE SEQUENCE</scope>
    <source>
        <tissue evidence="16">Whole body</tissue>
    </source>
</reference>
<evidence type="ECO:0000259" key="15">
    <source>
        <dbReference type="PROSITE" id="PS51462"/>
    </source>
</evidence>
<keyword evidence="9" id="KW-0153">Cholesterol metabolism</keyword>
<dbReference type="PROSITE" id="PS51462">
    <property type="entry name" value="NUDIX"/>
    <property type="match status" value="1"/>
</dbReference>
<keyword evidence="17" id="KW-1185">Reference proteome</keyword>
<dbReference type="GO" id="GO:0006695">
    <property type="term" value="P:cholesterol biosynthetic process"/>
    <property type="evidence" value="ECO:0007669"/>
    <property type="project" value="UniProtKB-KW"/>
</dbReference>
<evidence type="ECO:0000313" key="17">
    <source>
        <dbReference type="Proteomes" id="UP001187531"/>
    </source>
</evidence>
<dbReference type="InterPro" id="IPR015797">
    <property type="entry name" value="NUDIX_hydrolase-like_dom_sf"/>
</dbReference>
<accession>A0AA88KS94</accession>
<comment type="catalytic activity">
    <reaction evidence="1">
        <text>isopentenyl diphosphate = dimethylallyl diphosphate</text>
        <dbReference type="Rhea" id="RHEA:23284"/>
        <dbReference type="ChEBI" id="CHEBI:57623"/>
        <dbReference type="ChEBI" id="CHEBI:128769"/>
        <dbReference type="EC" id="5.3.3.2"/>
    </reaction>
</comment>
<comment type="function">
    <text evidence="3">Catalyzes the 1,3-allylic rearrangement of the homoallylic substrate isopentenyl (IPP) to its highly electrophilic allylic isomer, dimethylallyl diphosphate (DMAPP).</text>
</comment>
<dbReference type="PANTHER" id="PTHR10885">
    <property type="entry name" value="ISOPENTENYL-DIPHOSPHATE DELTA-ISOMERASE"/>
    <property type="match status" value="1"/>
</dbReference>
<dbReference type="Proteomes" id="UP001187531">
    <property type="component" value="Unassembled WGS sequence"/>
</dbReference>
<keyword evidence="9" id="KW-0753">Steroid metabolism</keyword>
<keyword evidence="9" id="KW-0152">Cholesterol biosynthesis</keyword>
<dbReference type="GO" id="GO:0005737">
    <property type="term" value="C:cytoplasm"/>
    <property type="evidence" value="ECO:0007669"/>
    <property type="project" value="TreeGrafter"/>
</dbReference>
<keyword evidence="11" id="KW-0752">Steroid biosynthesis</keyword>
<proteinExistence type="inferred from homology"/>
<evidence type="ECO:0000256" key="2">
    <source>
        <dbReference type="ARBA" id="ARBA00001946"/>
    </source>
</evidence>
<evidence type="ECO:0000256" key="7">
    <source>
        <dbReference type="ARBA" id="ARBA00022516"/>
    </source>
</evidence>
<evidence type="ECO:0000256" key="10">
    <source>
        <dbReference type="ARBA" id="ARBA00022842"/>
    </source>
</evidence>
<dbReference type="Gene3D" id="3.90.79.10">
    <property type="entry name" value="Nucleoside Triphosphate Pyrophosphohydrolase"/>
    <property type="match status" value="1"/>
</dbReference>
<protein>
    <recommendedName>
        <fullName evidence="6">isopentenyl-diphosphate Delta-isomerase</fullName>
        <ecNumber evidence="6">5.3.3.2</ecNumber>
    </recommendedName>
</protein>
<evidence type="ECO:0000256" key="9">
    <source>
        <dbReference type="ARBA" id="ARBA00022778"/>
    </source>
</evidence>
<dbReference type="EC" id="5.3.3.2" evidence="6"/>
<evidence type="ECO:0000256" key="11">
    <source>
        <dbReference type="ARBA" id="ARBA00022955"/>
    </source>
</evidence>
<comment type="caution">
    <text evidence="16">The sequence shown here is derived from an EMBL/GenBank/DDBJ whole genome shotgun (WGS) entry which is preliminary data.</text>
</comment>
<evidence type="ECO:0000256" key="12">
    <source>
        <dbReference type="ARBA" id="ARBA00023098"/>
    </source>
</evidence>
<evidence type="ECO:0000256" key="6">
    <source>
        <dbReference type="ARBA" id="ARBA00012057"/>
    </source>
</evidence>
<evidence type="ECO:0000256" key="5">
    <source>
        <dbReference type="ARBA" id="ARBA00007579"/>
    </source>
</evidence>
<keyword evidence="10" id="KW-0460">Magnesium</keyword>
<keyword evidence="8" id="KW-0479">Metal-binding</keyword>
<dbReference type="FunFam" id="3.90.79.10:FF:000012">
    <property type="entry name" value="Isopentenyl-diphosphate Delta-isomerase 1"/>
    <property type="match status" value="1"/>
</dbReference>
<dbReference type="EMBL" id="JAVRJZ010000021">
    <property type="protein sequence ID" value="KAK2704308.1"/>
    <property type="molecule type" value="Genomic_DNA"/>
</dbReference>
<evidence type="ECO:0000256" key="3">
    <source>
        <dbReference type="ARBA" id="ARBA00003951"/>
    </source>
</evidence>
<evidence type="ECO:0000256" key="1">
    <source>
        <dbReference type="ARBA" id="ARBA00000374"/>
    </source>
</evidence>
<keyword evidence="14" id="KW-0413">Isomerase</keyword>
<keyword evidence="12" id="KW-0443">Lipid metabolism</keyword>
<dbReference type="PIRSF" id="PIRSF018427">
    <property type="entry name" value="Isopntndiph_ism"/>
    <property type="match status" value="1"/>
</dbReference>
<feature type="domain" description="Nudix hydrolase" evidence="15">
    <location>
        <begin position="73"/>
        <end position="224"/>
    </location>
</feature>
<evidence type="ECO:0000256" key="13">
    <source>
        <dbReference type="ARBA" id="ARBA00023229"/>
    </source>
</evidence>
<keyword evidence="9" id="KW-0756">Sterol biosynthesis</keyword>
<dbReference type="InterPro" id="IPR011876">
    <property type="entry name" value="IsopentenylPP_isomerase_typ1"/>
</dbReference>
<dbReference type="SUPFAM" id="SSF55811">
    <property type="entry name" value="Nudix"/>
    <property type="match status" value="1"/>
</dbReference>
<organism evidence="16 17">
    <name type="scientific">Artemia franciscana</name>
    <name type="common">Brine shrimp</name>
    <name type="synonym">Artemia sanfranciscana</name>
    <dbReference type="NCBI Taxonomy" id="6661"/>
    <lineage>
        <taxon>Eukaryota</taxon>
        <taxon>Metazoa</taxon>
        <taxon>Ecdysozoa</taxon>
        <taxon>Arthropoda</taxon>
        <taxon>Crustacea</taxon>
        <taxon>Branchiopoda</taxon>
        <taxon>Anostraca</taxon>
        <taxon>Artemiidae</taxon>
        <taxon>Artemia</taxon>
    </lineage>
</organism>
<sequence length="255" mass="29447">MSLKTVMQKLLSTTFALSSRSLATSASLWKGYDPVQESLMDNENLILVDAEDKVTGKASKRYCHLVQADGSLPLHRAFSIYLFNTKGEFLLQQRSDTKITFPAAYTNTCCSHPLYIADEMDMSDNGIGVKRAALRRIETELGVGSDQLKAEDVHLMTRMLYEAKSDSIWGEHELAYLFVVKKDIEIKANPNEVKDVKYVSQNEFRDFEKDCDNRDIKFTPWFSLVKRELLFNWWNNIDRIMSTPYDGKIRHMYEK</sequence>
<keyword evidence="7" id="KW-0444">Lipid biosynthesis</keyword>
<comment type="pathway">
    <text evidence="4">Isoprenoid biosynthesis; dimethylallyl diphosphate biosynthesis; dimethylallyl diphosphate from isopentenyl diphosphate: step 1/1.</text>
</comment>
<evidence type="ECO:0000313" key="16">
    <source>
        <dbReference type="EMBL" id="KAK2704308.1"/>
    </source>
</evidence>
<name>A0AA88KS94_ARTSF</name>
<keyword evidence="13" id="KW-0414">Isoprene biosynthesis</keyword>
<evidence type="ECO:0000256" key="14">
    <source>
        <dbReference type="ARBA" id="ARBA00023235"/>
    </source>
</evidence>
<dbReference type="PANTHER" id="PTHR10885:SF0">
    <property type="entry name" value="ISOPENTENYL-DIPHOSPHATE DELTA-ISOMERASE"/>
    <property type="match status" value="1"/>
</dbReference>
<dbReference type="GO" id="GO:0046872">
    <property type="term" value="F:metal ion binding"/>
    <property type="evidence" value="ECO:0007669"/>
    <property type="project" value="UniProtKB-KW"/>
</dbReference>
<dbReference type="CDD" id="cd02885">
    <property type="entry name" value="NUDIX_IPP_Isomerase"/>
    <property type="match status" value="1"/>
</dbReference>
<dbReference type="InterPro" id="IPR000086">
    <property type="entry name" value="NUDIX_hydrolase_dom"/>
</dbReference>
<evidence type="ECO:0000256" key="4">
    <source>
        <dbReference type="ARBA" id="ARBA00004826"/>
    </source>
</evidence>
<dbReference type="GO" id="GO:0009240">
    <property type="term" value="P:isopentenyl diphosphate biosynthetic process"/>
    <property type="evidence" value="ECO:0007669"/>
    <property type="project" value="TreeGrafter"/>
</dbReference>